<evidence type="ECO:0000313" key="2">
    <source>
        <dbReference type="Proteomes" id="UP001549047"/>
    </source>
</evidence>
<dbReference type="EMBL" id="JBEPMB010000001">
    <property type="protein sequence ID" value="MET3611751.1"/>
    <property type="molecule type" value="Genomic_DNA"/>
</dbReference>
<organism evidence="1 2">
    <name type="scientific">Rhizobium aquaticum</name>
    <dbReference type="NCBI Taxonomy" id="1549636"/>
    <lineage>
        <taxon>Bacteria</taxon>
        <taxon>Pseudomonadati</taxon>
        <taxon>Pseudomonadota</taxon>
        <taxon>Alphaproteobacteria</taxon>
        <taxon>Hyphomicrobiales</taxon>
        <taxon>Rhizobiaceae</taxon>
        <taxon>Rhizobium/Agrobacterium group</taxon>
        <taxon>Rhizobium</taxon>
    </lineage>
</organism>
<dbReference type="NCBIfam" id="TIGR01635">
    <property type="entry name" value="tail_comp_S"/>
    <property type="match status" value="1"/>
</dbReference>
<reference evidence="1 2" key="1">
    <citation type="submission" date="2024-06" db="EMBL/GenBank/DDBJ databases">
        <title>Genomic Encyclopedia of Type Strains, Phase IV (KMG-IV): sequencing the most valuable type-strain genomes for metagenomic binning, comparative biology and taxonomic classification.</title>
        <authorList>
            <person name="Goeker M."/>
        </authorList>
    </citation>
    <scope>NUCLEOTIDE SEQUENCE [LARGE SCALE GENOMIC DNA]</scope>
    <source>
        <strain evidence="1 2">DSM 29780</strain>
    </source>
</reference>
<gene>
    <name evidence="1" type="ORF">ABID16_000056</name>
</gene>
<accession>A0ABV2ITD2</accession>
<dbReference type="RefSeq" id="WP_354553972.1">
    <property type="nucleotide sequence ID" value="NZ_JBEPMB010000001.1"/>
</dbReference>
<sequence>MTGVTVTYSLTINDQSMVGQLGSLVDHMDNPMGFYKNVGEYLLNSIHDSFDREETPAGMAWQGLKEKTKHRREQMRLTPIRILRARGRLSGSFSSVATVTEVRVGTPVPYAAIHNFGGDIEQPARKQTIYQRYDEKTDTLHQKFVRKSRSNFARDVDVGAHTITIPARQFAGVTQEGERIILGIAQDWLRVEADGQKTRP</sequence>
<keyword evidence="2" id="KW-1185">Reference proteome</keyword>
<dbReference type="Proteomes" id="UP001549047">
    <property type="component" value="Unassembled WGS sequence"/>
</dbReference>
<proteinExistence type="predicted"/>
<name>A0ABV2ITD2_9HYPH</name>
<dbReference type="Pfam" id="PF05069">
    <property type="entry name" value="Phage_tail_S"/>
    <property type="match status" value="1"/>
</dbReference>
<comment type="caution">
    <text evidence="1">The sequence shown here is derived from an EMBL/GenBank/DDBJ whole genome shotgun (WGS) entry which is preliminary data.</text>
</comment>
<protein>
    <submittedName>
        <fullName evidence="1">Phage virion morphogenesis protein</fullName>
    </submittedName>
</protein>
<evidence type="ECO:0000313" key="1">
    <source>
        <dbReference type="EMBL" id="MET3611751.1"/>
    </source>
</evidence>
<dbReference type="InterPro" id="IPR006522">
    <property type="entry name" value="Phage_virion_morphogenesis"/>
</dbReference>